<dbReference type="PANTHER" id="PTHR43581:SF4">
    <property type="entry name" value="ATP_GTP PHOSPHATASE"/>
    <property type="match status" value="1"/>
</dbReference>
<reference evidence="2" key="1">
    <citation type="journal article" date="2020" name="mSystems">
        <title>Genome- and Community-Level Interaction Insights into Carbon Utilization and Element Cycling Functions of Hydrothermarchaeota in Hydrothermal Sediment.</title>
        <authorList>
            <person name="Zhou Z."/>
            <person name="Liu Y."/>
            <person name="Xu W."/>
            <person name="Pan J."/>
            <person name="Luo Z.H."/>
            <person name="Li M."/>
        </authorList>
    </citation>
    <scope>NUCLEOTIDE SEQUENCE</scope>
    <source>
        <strain evidence="2">SpSt-997</strain>
    </source>
</reference>
<dbReference type="PANTHER" id="PTHR43581">
    <property type="entry name" value="ATP/GTP PHOSPHATASE"/>
    <property type="match status" value="1"/>
</dbReference>
<dbReference type="Gene3D" id="3.40.50.300">
    <property type="entry name" value="P-loop containing nucleotide triphosphate hydrolases"/>
    <property type="match status" value="2"/>
</dbReference>
<proteinExistence type="predicted"/>
<accession>A0A8J4M6T1</accession>
<gene>
    <name evidence="2" type="ORF">ENY07_10810</name>
</gene>
<dbReference type="SUPFAM" id="SSF52540">
    <property type="entry name" value="P-loop containing nucleoside triphosphate hydrolases"/>
    <property type="match status" value="1"/>
</dbReference>
<name>A0A8J4M6T1_9PROT</name>
<dbReference type="PIRSF" id="PIRSF029347">
    <property type="entry name" value="RecF"/>
    <property type="match status" value="1"/>
</dbReference>
<dbReference type="InterPro" id="IPR027417">
    <property type="entry name" value="P-loop_NTPase"/>
</dbReference>
<dbReference type="EMBL" id="DTQM01000206">
    <property type="protein sequence ID" value="HGC43694.1"/>
    <property type="molecule type" value="Genomic_DNA"/>
</dbReference>
<sequence length="381" mass="42656">MIRSVTIKGYRGLEHLEMKNLGRINLLVGKNNSGKSSVLEALYLLASGGDPSALLRVLIGRGELNEAEGISSERRDQEFDISHLFFGHEISIDHSITVQVKNDLSLRSLELKVKEESQEERDQIGMLIDDNDKTLSTKRVGLAIRETLGKNKHEIKGFFRLSSQGGIGFRDLDVYRRISRDSSDDTRVVQYVATDSASPRELLGLWDRILLTPLENRVLEGLKYVDKTIERIGAYAGSYPVPLRFVQANRGGFKIKLKDQEKPVPIGILGDGVWRMLAIAISLVRSQNGVLLIDEIDTGLHYSVMEDLWRMIAKTARQLDVQVFATTHSYDCITSLASICRADAGNENEVTIQRIEVGKTHAIPYDEGDIVTAAEHHTEMR</sequence>
<protein>
    <submittedName>
        <fullName evidence="2">DUF2813 domain-containing protein</fullName>
    </submittedName>
</protein>
<dbReference type="InterPro" id="IPR003959">
    <property type="entry name" value="ATPase_AAA_core"/>
</dbReference>
<dbReference type="InterPro" id="IPR051396">
    <property type="entry name" value="Bact_Antivir_Def_Nuclease"/>
</dbReference>
<dbReference type="InterPro" id="IPR014555">
    <property type="entry name" value="RecF-like"/>
</dbReference>
<dbReference type="InterPro" id="IPR003593">
    <property type="entry name" value="AAA+_ATPase"/>
</dbReference>
<organism evidence="2">
    <name type="scientific">Acidicaldus sp</name>
    <dbReference type="NCBI Taxonomy" id="1872105"/>
    <lineage>
        <taxon>Bacteria</taxon>
        <taxon>Pseudomonadati</taxon>
        <taxon>Pseudomonadota</taxon>
        <taxon>Alphaproteobacteria</taxon>
        <taxon>Acetobacterales</taxon>
        <taxon>Acetobacteraceae</taxon>
        <taxon>Acidicaldus</taxon>
    </lineage>
</organism>
<dbReference type="SMART" id="SM00382">
    <property type="entry name" value="AAA"/>
    <property type="match status" value="1"/>
</dbReference>
<comment type="caution">
    <text evidence="2">The sequence shown here is derived from an EMBL/GenBank/DDBJ whole genome shotgun (WGS) entry which is preliminary data.</text>
</comment>
<evidence type="ECO:0000313" key="2">
    <source>
        <dbReference type="EMBL" id="HGC43694.1"/>
    </source>
</evidence>
<feature type="domain" description="AAA+ ATPase" evidence="1">
    <location>
        <begin position="21"/>
        <end position="348"/>
    </location>
</feature>
<evidence type="ECO:0000259" key="1">
    <source>
        <dbReference type="SMART" id="SM00382"/>
    </source>
</evidence>
<dbReference type="AlphaFoldDB" id="A0A8J4M6T1"/>
<dbReference type="Pfam" id="PF13304">
    <property type="entry name" value="AAA_21"/>
    <property type="match status" value="1"/>
</dbReference>